<dbReference type="EMBL" id="UOFQ01000065">
    <property type="protein sequence ID" value="VAW87471.1"/>
    <property type="molecule type" value="Genomic_DNA"/>
</dbReference>
<protein>
    <recommendedName>
        <fullName evidence="1">DUF2169 domain-containing protein</fullName>
    </recommendedName>
</protein>
<proteinExistence type="predicted"/>
<feature type="domain" description="DUF2169" evidence="1">
    <location>
        <begin position="22"/>
        <end position="85"/>
    </location>
</feature>
<name>A0A3B0Z7F6_9ZZZZ</name>
<organism evidence="2">
    <name type="scientific">hydrothermal vent metagenome</name>
    <dbReference type="NCBI Taxonomy" id="652676"/>
    <lineage>
        <taxon>unclassified sequences</taxon>
        <taxon>metagenomes</taxon>
        <taxon>ecological metagenomes</taxon>
    </lineage>
</organism>
<dbReference type="InterPro" id="IPR018683">
    <property type="entry name" value="DUF2169"/>
</dbReference>
<sequence length="85" mass="9310">MLQFHNNTPFAANTALFPNEAGVDTFYIVVRATFNIGEQWTLVDAQPPPTEGDEYWGEAEKSSIQYASDNHTGKPGSDIIVLGHA</sequence>
<reference evidence="2" key="1">
    <citation type="submission" date="2018-06" db="EMBL/GenBank/DDBJ databases">
        <authorList>
            <person name="Zhirakovskaya E."/>
        </authorList>
    </citation>
    <scope>NUCLEOTIDE SEQUENCE</scope>
</reference>
<dbReference type="Pfam" id="PF09937">
    <property type="entry name" value="DUF2169"/>
    <property type="match status" value="1"/>
</dbReference>
<dbReference type="AlphaFoldDB" id="A0A3B0Z7F6"/>
<evidence type="ECO:0000259" key="1">
    <source>
        <dbReference type="Pfam" id="PF09937"/>
    </source>
</evidence>
<accession>A0A3B0Z7F6</accession>
<gene>
    <name evidence="2" type="ORF">MNBD_GAMMA17-1050</name>
</gene>
<feature type="non-terminal residue" evidence="2">
    <location>
        <position position="85"/>
    </location>
</feature>
<evidence type="ECO:0000313" key="2">
    <source>
        <dbReference type="EMBL" id="VAW87471.1"/>
    </source>
</evidence>